<evidence type="ECO:0000256" key="1">
    <source>
        <dbReference type="ARBA" id="ARBA00004370"/>
    </source>
</evidence>
<keyword evidence="3 5" id="KW-0106">Calcium</keyword>
<feature type="region of interest" description="Disordered" evidence="6">
    <location>
        <begin position="606"/>
        <end position="672"/>
    </location>
</feature>
<evidence type="ECO:0000313" key="11">
    <source>
        <dbReference type="RefSeq" id="XP_028287322.1"/>
    </source>
</evidence>
<evidence type="ECO:0000256" key="5">
    <source>
        <dbReference type="PROSITE-ProRule" id="PRU00043"/>
    </source>
</evidence>
<protein>
    <submittedName>
        <fullName evidence="11">Cadherin-related family member 5 isoform X1</fullName>
    </submittedName>
</protein>
<name>A0A6P7KGI5_9TELE</name>
<dbReference type="InterPro" id="IPR015919">
    <property type="entry name" value="Cadherin-like_sf"/>
</dbReference>
<dbReference type="CDD" id="cd11304">
    <property type="entry name" value="Cadherin_repeat"/>
    <property type="match status" value="2"/>
</dbReference>
<keyword evidence="7" id="KW-0812">Transmembrane</keyword>
<dbReference type="GO" id="GO:0016477">
    <property type="term" value="P:cell migration"/>
    <property type="evidence" value="ECO:0007669"/>
    <property type="project" value="TreeGrafter"/>
</dbReference>
<accession>A0A6P7KGI5</accession>
<dbReference type="OrthoDB" id="8958491at2759"/>
<feature type="signal peptide" evidence="8">
    <location>
        <begin position="1"/>
        <end position="27"/>
    </location>
</feature>
<dbReference type="InParanoid" id="A0A6P7KGI5"/>
<dbReference type="PANTHER" id="PTHR24027">
    <property type="entry name" value="CADHERIN-23"/>
    <property type="match status" value="1"/>
</dbReference>
<evidence type="ECO:0000256" key="6">
    <source>
        <dbReference type="SAM" id="MobiDB-lite"/>
    </source>
</evidence>
<dbReference type="GO" id="GO:0005509">
    <property type="term" value="F:calcium ion binding"/>
    <property type="evidence" value="ECO:0007669"/>
    <property type="project" value="UniProtKB-UniRule"/>
</dbReference>
<feature type="region of interest" description="Disordered" evidence="6">
    <location>
        <begin position="697"/>
        <end position="763"/>
    </location>
</feature>
<dbReference type="PANTHER" id="PTHR24027:SF414">
    <property type="entry name" value="CADHERIN-RELATED FAMILY MEMBER 5 ISOFORM X1"/>
    <property type="match status" value="1"/>
</dbReference>
<dbReference type="Pfam" id="PF00028">
    <property type="entry name" value="Cadherin"/>
    <property type="match status" value="2"/>
</dbReference>
<feature type="domain" description="Cadherin" evidence="9">
    <location>
        <begin position="275"/>
        <end position="356"/>
    </location>
</feature>
<evidence type="ECO:0000256" key="8">
    <source>
        <dbReference type="SAM" id="SignalP"/>
    </source>
</evidence>
<keyword evidence="7" id="KW-1133">Transmembrane helix</keyword>
<comment type="subcellular location">
    <subcellularLocation>
        <location evidence="1">Membrane</location>
    </subcellularLocation>
</comment>
<feature type="region of interest" description="Disordered" evidence="6">
    <location>
        <begin position="454"/>
        <end position="533"/>
    </location>
</feature>
<dbReference type="SUPFAM" id="SSF49313">
    <property type="entry name" value="Cadherin-like"/>
    <property type="match status" value="3"/>
</dbReference>
<feature type="domain" description="Cadherin" evidence="9">
    <location>
        <begin position="128"/>
        <end position="235"/>
    </location>
</feature>
<keyword evidence="2" id="KW-0677">Repeat</keyword>
<evidence type="ECO:0000313" key="10">
    <source>
        <dbReference type="Proteomes" id="UP000515145"/>
    </source>
</evidence>
<feature type="domain" description="Cadherin" evidence="9">
    <location>
        <begin position="31"/>
        <end position="127"/>
    </location>
</feature>
<dbReference type="PRINTS" id="PR00205">
    <property type="entry name" value="CADHERIN"/>
</dbReference>
<feature type="compositionally biased region" description="Low complexity" evidence="6">
    <location>
        <begin position="464"/>
        <end position="484"/>
    </location>
</feature>
<proteinExistence type="predicted"/>
<dbReference type="GO" id="GO:0007156">
    <property type="term" value="P:homophilic cell adhesion via plasma membrane adhesion molecules"/>
    <property type="evidence" value="ECO:0007669"/>
    <property type="project" value="InterPro"/>
</dbReference>
<dbReference type="GO" id="GO:0007043">
    <property type="term" value="P:cell-cell junction assembly"/>
    <property type="evidence" value="ECO:0007669"/>
    <property type="project" value="TreeGrafter"/>
</dbReference>
<dbReference type="PROSITE" id="PS50268">
    <property type="entry name" value="CADHERIN_2"/>
    <property type="match status" value="3"/>
</dbReference>
<dbReference type="GO" id="GO:0044331">
    <property type="term" value="P:cell-cell adhesion mediated by cadherin"/>
    <property type="evidence" value="ECO:0007669"/>
    <property type="project" value="TreeGrafter"/>
</dbReference>
<dbReference type="GO" id="GO:0008013">
    <property type="term" value="F:beta-catenin binding"/>
    <property type="evidence" value="ECO:0007669"/>
    <property type="project" value="TreeGrafter"/>
</dbReference>
<feature type="compositionally biased region" description="Low complexity" evidence="6">
    <location>
        <begin position="513"/>
        <end position="527"/>
    </location>
</feature>
<feature type="compositionally biased region" description="Basic and acidic residues" evidence="6">
    <location>
        <begin position="655"/>
        <end position="672"/>
    </location>
</feature>
<keyword evidence="8" id="KW-0732">Signal</keyword>
<dbReference type="CTD" id="101886483"/>
<dbReference type="GO" id="GO:0045296">
    <property type="term" value="F:cadherin binding"/>
    <property type="evidence" value="ECO:0007669"/>
    <property type="project" value="TreeGrafter"/>
</dbReference>
<dbReference type="GO" id="GO:0016342">
    <property type="term" value="C:catenin complex"/>
    <property type="evidence" value="ECO:0007669"/>
    <property type="project" value="TreeGrafter"/>
</dbReference>
<feature type="chain" id="PRO_5028102107" evidence="8">
    <location>
        <begin position="28"/>
        <end position="763"/>
    </location>
</feature>
<dbReference type="GO" id="GO:0000902">
    <property type="term" value="P:cell morphogenesis"/>
    <property type="evidence" value="ECO:0007669"/>
    <property type="project" value="TreeGrafter"/>
</dbReference>
<dbReference type="Gene3D" id="2.60.40.60">
    <property type="entry name" value="Cadherins"/>
    <property type="match status" value="3"/>
</dbReference>
<evidence type="ECO:0000256" key="2">
    <source>
        <dbReference type="ARBA" id="ARBA00022737"/>
    </source>
</evidence>
<dbReference type="InterPro" id="IPR039808">
    <property type="entry name" value="Cadherin"/>
</dbReference>
<feature type="compositionally biased region" description="Acidic residues" evidence="6">
    <location>
        <begin position="703"/>
        <end position="714"/>
    </location>
</feature>
<dbReference type="Proteomes" id="UP000515145">
    <property type="component" value="Chromosome 19"/>
</dbReference>
<keyword evidence="4 7" id="KW-0472">Membrane</keyword>
<sequence>MDMDRIHPRSPFFSFLLLVLLQASSHAADICSAASPVYVEENNDVGRVVTMITVNPGVTVEFSPPPANQNNPFRLEGNQLIADQVLDYEATQSYVASIICTETATSLKVTLTIVVLVENVNDNPPTFAENPYRIDVSEMAAIGTTVGRFPATDRDQHPVLYYTLTSDSTDFVLKSATIPELLVNARLDYDKSRNVQLVLEAQDTPLTPVEGGNSFTATTTIMVTVSDSDNRPPWFQPCDRKEVSGAVICQSAGYTGRVVQKELQTGVLPLKPGPLYAIDGDSGINEEIMYSFLSGNDQNLFEINPNTGNISMLKAADRLEMITLTVMAAQKLNNFQFATTTVTISVQQKSLHPPQFEKTQYEGLITSMGQMAVNSKKNEPLQITAKDEDYVGTGGLNPYMKYSVNSSDFSTIQGYIFMTKELPEGTYVLEMVGTDSSNDETARTLLSLEVKLGQTTTPSLPPNTTIIRTTSPTEESTSGSKTTILIDPTSTVNSESTTDPSVSTDGSFPTIKPTPTTEETSSTTSTSHPGIVPSGDYRTADMAALGATLGVLLFVCLVIIGVLVHQMRKGKADWRKIYEASVFRSSLGQSSGGHKEGIQFTNEAFQNDEDSSSTGSGGPGGRSVMAGGESPKKESVLTTSAALSALLPDDTSDMGSDKADSEKEVKPILTKERRMEEGYKSVWFKTDIDPNAKEEVVIIPDSREDDSEADDEEPSFSGREDDGPPMESSKVAFADSDLDSGLGVRMEEPGEDSQNDEVLTADL</sequence>
<evidence type="ECO:0000256" key="4">
    <source>
        <dbReference type="ARBA" id="ARBA00023136"/>
    </source>
</evidence>
<feature type="transmembrane region" description="Helical" evidence="7">
    <location>
        <begin position="542"/>
        <end position="564"/>
    </location>
</feature>
<gene>
    <name evidence="11" type="primary">cdhr5b</name>
</gene>
<evidence type="ECO:0000256" key="3">
    <source>
        <dbReference type="ARBA" id="ARBA00022837"/>
    </source>
</evidence>
<dbReference type="GO" id="GO:0034332">
    <property type="term" value="P:adherens junction organization"/>
    <property type="evidence" value="ECO:0007669"/>
    <property type="project" value="TreeGrafter"/>
</dbReference>
<dbReference type="AlphaFoldDB" id="A0A6P7KGI5"/>
<evidence type="ECO:0000256" key="7">
    <source>
        <dbReference type="SAM" id="Phobius"/>
    </source>
</evidence>
<dbReference type="GO" id="GO:0016339">
    <property type="term" value="P:calcium-dependent cell-cell adhesion via plasma membrane cell adhesion molecules"/>
    <property type="evidence" value="ECO:0007669"/>
    <property type="project" value="TreeGrafter"/>
</dbReference>
<dbReference type="RefSeq" id="XP_028287322.1">
    <property type="nucleotide sequence ID" value="XM_028431521.1"/>
</dbReference>
<keyword evidence="10" id="KW-1185">Reference proteome</keyword>
<evidence type="ECO:0000259" key="9">
    <source>
        <dbReference type="PROSITE" id="PS50268"/>
    </source>
</evidence>
<dbReference type="GO" id="GO:0005912">
    <property type="term" value="C:adherens junction"/>
    <property type="evidence" value="ECO:0007669"/>
    <property type="project" value="TreeGrafter"/>
</dbReference>
<dbReference type="GeneID" id="114452284"/>
<dbReference type="InterPro" id="IPR002126">
    <property type="entry name" value="Cadherin-like_dom"/>
</dbReference>
<reference evidence="11" key="1">
    <citation type="submission" date="2025-08" db="UniProtKB">
        <authorList>
            <consortium name="RefSeq"/>
        </authorList>
    </citation>
    <scope>IDENTIFICATION</scope>
</reference>
<feature type="compositionally biased region" description="Polar residues" evidence="6">
    <location>
        <begin position="488"/>
        <end position="507"/>
    </location>
</feature>
<organism evidence="10 11">
    <name type="scientific">Parambassis ranga</name>
    <name type="common">Indian glassy fish</name>
    <dbReference type="NCBI Taxonomy" id="210632"/>
    <lineage>
        <taxon>Eukaryota</taxon>
        <taxon>Metazoa</taxon>
        <taxon>Chordata</taxon>
        <taxon>Craniata</taxon>
        <taxon>Vertebrata</taxon>
        <taxon>Euteleostomi</taxon>
        <taxon>Actinopterygii</taxon>
        <taxon>Neopterygii</taxon>
        <taxon>Teleostei</taxon>
        <taxon>Neoteleostei</taxon>
        <taxon>Acanthomorphata</taxon>
        <taxon>Ovalentaria</taxon>
        <taxon>Ambassidae</taxon>
        <taxon>Parambassis</taxon>
    </lineage>
</organism>
<dbReference type="SMART" id="SM00112">
    <property type="entry name" value="CA"/>
    <property type="match status" value="3"/>
</dbReference>
<feature type="compositionally biased region" description="Low complexity" evidence="6">
    <location>
        <begin position="638"/>
        <end position="649"/>
    </location>
</feature>